<dbReference type="CDD" id="cd06261">
    <property type="entry name" value="TM_PBP2"/>
    <property type="match status" value="2"/>
</dbReference>
<keyword evidence="2 5" id="KW-0812">Transmembrane</keyword>
<gene>
    <name evidence="7" type="ORF">U27_00618</name>
</gene>
<dbReference type="Proteomes" id="UP000030661">
    <property type="component" value="Unassembled WGS sequence"/>
</dbReference>
<reference evidence="7" key="1">
    <citation type="journal article" date="2015" name="PeerJ">
        <title>First genomic representation of candidate bacterial phylum KSB3 points to enhanced environmental sensing as a trigger of wastewater bulking.</title>
        <authorList>
            <person name="Sekiguchi Y."/>
            <person name="Ohashi A."/>
            <person name="Parks D.H."/>
            <person name="Yamauchi T."/>
            <person name="Tyson G.W."/>
            <person name="Hugenholtz P."/>
        </authorList>
    </citation>
    <scope>NUCLEOTIDE SEQUENCE [LARGE SCALE GENOMIC DNA]</scope>
</reference>
<feature type="domain" description="ABC transmembrane type-1" evidence="6">
    <location>
        <begin position="473"/>
        <end position="663"/>
    </location>
</feature>
<dbReference type="Gene3D" id="1.10.3720.10">
    <property type="entry name" value="MetI-like"/>
    <property type="match status" value="2"/>
</dbReference>
<feature type="transmembrane region" description="Helical" evidence="5">
    <location>
        <begin position="328"/>
        <end position="352"/>
    </location>
</feature>
<dbReference type="Pfam" id="PF00528">
    <property type="entry name" value="BPD_transp_1"/>
    <property type="match status" value="2"/>
</dbReference>
<accession>A0A081C815</accession>
<feature type="transmembrane region" description="Helical" evidence="5">
    <location>
        <begin position="642"/>
        <end position="667"/>
    </location>
</feature>
<feature type="transmembrane region" description="Helical" evidence="5">
    <location>
        <begin position="83"/>
        <end position="103"/>
    </location>
</feature>
<dbReference type="InterPro" id="IPR035906">
    <property type="entry name" value="MetI-like_sf"/>
</dbReference>
<keyword evidence="5" id="KW-0813">Transport</keyword>
<feature type="transmembrane region" description="Helical" evidence="5">
    <location>
        <begin position="372"/>
        <end position="391"/>
    </location>
</feature>
<keyword evidence="4 5" id="KW-0472">Membrane</keyword>
<feature type="transmembrane region" description="Helical" evidence="5">
    <location>
        <begin position="57"/>
        <end position="76"/>
    </location>
</feature>
<comment type="similarity">
    <text evidence="5">Belongs to the binding-protein-dependent transport system permease family.</text>
</comment>
<dbReference type="HOGENOM" id="CLU_021838_1_1_0"/>
<comment type="subcellular location">
    <subcellularLocation>
        <location evidence="5">Cell membrane</location>
        <topology evidence="5">Multi-pass membrane protein</topology>
    </subcellularLocation>
    <subcellularLocation>
        <location evidence="1">Membrane</location>
        <topology evidence="1">Multi-pass membrane protein</topology>
    </subcellularLocation>
</comment>
<sequence length="680" mass="74743">MNQRKLIKEQGGWFGSLAMLILLTLFPFTSQPAGIFVVFRQGNFSGILWNLVGEMPLLLLMPMILLINAGLAFIRLGYRQKSVILLANNFAGLFLFVIQFAVLRSDVPLGAGAFLLFFALLLFFARALSRLGLIMGDTFISGSILSITVLLIVFILFPLVIILARSVVVDGRFVLSNLFTTLQAYPSTWRILKNSLLMASTVGVLSTAIGLAFALVIERSRFRYKQFMQGFSLLPIITPPFVIGLAIIFMLGRTGYITYGLFKMRTSFIFGFPGIVLSQTLSFAPMAYLILSGVVRSLDSALEEASYTMGANRWYTFRRVIWPLIRPGIANAFLLSVIESLADFANPILLGGDFDVLSTSIYLAIVGRYDEVLAASLGMVLLSITLTTFLVQRYWVGKRSYVTITGKPARQTALPLPKILDRFLVGISVIWAILTVTLYGSVFLGGFVKLWGINNSLTLIHYKHFLTDGLDSYITTLKLGAISAPLTAILGLLIAYLVSRYHFFGKNVFEFTSMLSFAIPGTVIGIGYVMSFNTAPLMFTGTAALLIVCFIFRNMPVGIRSAMAALQQIDRSLEEASITLGASNLRTFHKVVLPLIRPAVFSGLVFSFVRAMTAISAVIFLVTARTKLATTIILARIEAGKLGLATAYCTLMILTMIAAIVMMHFIIRRMTGVGKGQTFS</sequence>
<protein>
    <submittedName>
        <fullName evidence="7">ABC transporter, membrane spanning protein (Iron)</fullName>
    </submittedName>
</protein>
<evidence type="ECO:0000313" key="7">
    <source>
        <dbReference type="EMBL" id="GAK60720.1"/>
    </source>
</evidence>
<feature type="transmembrane region" description="Helical" evidence="5">
    <location>
        <begin position="423"/>
        <end position="453"/>
    </location>
</feature>
<keyword evidence="8" id="KW-1185">Reference proteome</keyword>
<dbReference type="eggNOG" id="COG1178">
    <property type="taxonomic scope" value="Bacteria"/>
</dbReference>
<feature type="transmembrane region" description="Helical" evidence="5">
    <location>
        <begin position="599"/>
        <end position="622"/>
    </location>
</feature>
<feature type="transmembrane region" description="Helical" evidence="5">
    <location>
        <begin position="473"/>
        <end position="496"/>
    </location>
</feature>
<feature type="transmembrane region" description="Helical" evidence="5">
    <location>
        <begin position="12"/>
        <end position="37"/>
    </location>
</feature>
<keyword evidence="3 5" id="KW-1133">Transmembrane helix</keyword>
<dbReference type="PROSITE" id="PS50928">
    <property type="entry name" value="ABC_TM1"/>
    <property type="match status" value="2"/>
</dbReference>
<name>A0A081C815_VECG1</name>
<evidence type="ECO:0000256" key="3">
    <source>
        <dbReference type="ARBA" id="ARBA00022989"/>
    </source>
</evidence>
<organism evidence="7">
    <name type="scientific">Vecturithrix granuli</name>
    <dbReference type="NCBI Taxonomy" id="1499967"/>
    <lineage>
        <taxon>Bacteria</taxon>
        <taxon>Candidatus Moduliflexota</taxon>
        <taxon>Candidatus Vecturitrichia</taxon>
        <taxon>Candidatus Vecturitrichales</taxon>
        <taxon>Candidatus Vecturitrichaceae</taxon>
        <taxon>Candidatus Vecturithrix</taxon>
    </lineage>
</organism>
<feature type="transmembrane region" description="Helical" evidence="5">
    <location>
        <begin position="229"/>
        <end position="250"/>
    </location>
</feature>
<dbReference type="EMBL" id="DF820474">
    <property type="protein sequence ID" value="GAK60720.1"/>
    <property type="molecule type" value="Genomic_DNA"/>
</dbReference>
<dbReference type="InterPro" id="IPR000515">
    <property type="entry name" value="MetI-like"/>
</dbReference>
<evidence type="ECO:0000256" key="4">
    <source>
        <dbReference type="ARBA" id="ARBA00023136"/>
    </source>
</evidence>
<proteinExistence type="inferred from homology"/>
<feature type="transmembrane region" description="Helical" evidence="5">
    <location>
        <begin position="109"/>
        <end position="128"/>
    </location>
</feature>
<feature type="transmembrane region" description="Helical" evidence="5">
    <location>
        <begin position="140"/>
        <end position="164"/>
    </location>
</feature>
<dbReference type="PANTHER" id="PTHR43496:SF1">
    <property type="entry name" value="POLYGALACTURONAN_RHAMNOGALACTURONAN TRANSPORT SYSTEM PERMEASE PROTEIN YTEP"/>
    <property type="match status" value="1"/>
</dbReference>
<feature type="domain" description="ABC transmembrane type-1" evidence="6">
    <location>
        <begin position="192"/>
        <end position="390"/>
    </location>
</feature>
<feature type="transmembrane region" description="Helical" evidence="5">
    <location>
        <begin position="508"/>
        <end position="529"/>
    </location>
</feature>
<feature type="transmembrane region" description="Helical" evidence="5">
    <location>
        <begin position="535"/>
        <end position="553"/>
    </location>
</feature>
<evidence type="ECO:0000256" key="1">
    <source>
        <dbReference type="ARBA" id="ARBA00004141"/>
    </source>
</evidence>
<dbReference type="GO" id="GO:0055085">
    <property type="term" value="P:transmembrane transport"/>
    <property type="evidence" value="ECO:0007669"/>
    <property type="project" value="InterPro"/>
</dbReference>
<evidence type="ECO:0000256" key="2">
    <source>
        <dbReference type="ARBA" id="ARBA00022692"/>
    </source>
</evidence>
<evidence type="ECO:0000256" key="5">
    <source>
        <dbReference type="RuleBase" id="RU363032"/>
    </source>
</evidence>
<feature type="transmembrane region" description="Helical" evidence="5">
    <location>
        <begin position="196"/>
        <end position="217"/>
    </location>
</feature>
<evidence type="ECO:0000313" key="8">
    <source>
        <dbReference type="Proteomes" id="UP000030661"/>
    </source>
</evidence>
<feature type="transmembrane region" description="Helical" evidence="5">
    <location>
        <begin position="270"/>
        <end position="291"/>
    </location>
</feature>
<dbReference type="STRING" id="1499967.U27_00618"/>
<dbReference type="AlphaFoldDB" id="A0A081C815"/>
<dbReference type="SUPFAM" id="SSF161098">
    <property type="entry name" value="MetI-like"/>
    <property type="match status" value="2"/>
</dbReference>
<dbReference type="GO" id="GO:0005886">
    <property type="term" value="C:plasma membrane"/>
    <property type="evidence" value="ECO:0007669"/>
    <property type="project" value="UniProtKB-SubCell"/>
</dbReference>
<dbReference type="PANTHER" id="PTHR43496">
    <property type="entry name" value="PROTEIN LPLB"/>
    <property type="match status" value="1"/>
</dbReference>
<evidence type="ECO:0000259" key="6">
    <source>
        <dbReference type="PROSITE" id="PS50928"/>
    </source>
</evidence>